<evidence type="ECO:0000256" key="2">
    <source>
        <dbReference type="ARBA" id="ARBA00023125"/>
    </source>
</evidence>
<dbReference type="SUPFAM" id="SSF53822">
    <property type="entry name" value="Periplasmic binding protein-like I"/>
    <property type="match status" value="1"/>
</dbReference>
<reference evidence="5 6" key="1">
    <citation type="submission" date="2018-12" db="EMBL/GenBank/DDBJ databases">
        <title>Corynebacterium sanguinis sp. nov., a clinically-associated and environmental corynebacterium.</title>
        <authorList>
            <person name="Gonzales-Siles L."/>
            <person name="Jaen-Luchoro D."/>
            <person name="Cardew S."/>
            <person name="Inganas E."/>
            <person name="Ohlen M."/>
            <person name="Jensie-Markopolous S."/>
            <person name="Pinyeiro-Iglesias B."/>
            <person name="Molin K."/>
            <person name="Skovbjerg S."/>
            <person name="Svensson-Stadler L."/>
            <person name="Funke G."/>
            <person name="Moore E.R.B."/>
        </authorList>
    </citation>
    <scope>NUCLEOTIDE SEQUENCE [LARGE SCALE GENOMIC DNA]</scope>
    <source>
        <strain evidence="5 6">58734</strain>
    </source>
</reference>
<proteinExistence type="predicted"/>
<dbReference type="RefSeq" id="WP_144772370.1">
    <property type="nucleotide sequence ID" value="NZ_RXIR01000001.1"/>
</dbReference>
<gene>
    <name evidence="5" type="ORF">EKI59_00475</name>
</gene>
<evidence type="ECO:0000256" key="3">
    <source>
        <dbReference type="ARBA" id="ARBA00023163"/>
    </source>
</evidence>
<evidence type="ECO:0000313" key="5">
    <source>
        <dbReference type="EMBL" id="TVS30298.1"/>
    </source>
</evidence>
<keyword evidence="2" id="KW-0238">DNA-binding</keyword>
<protein>
    <recommendedName>
        <fullName evidence="4">Transcriptional regulator LacI/GalR-like sensor domain-containing protein</fullName>
    </recommendedName>
</protein>
<name>A0A6C1U0K0_9CORY</name>
<dbReference type="OrthoDB" id="59108at2"/>
<dbReference type="GO" id="GO:0003677">
    <property type="term" value="F:DNA binding"/>
    <property type="evidence" value="ECO:0007669"/>
    <property type="project" value="UniProtKB-KW"/>
</dbReference>
<dbReference type="Proteomes" id="UP000336646">
    <property type="component" value="Unassembled WGS sequence"/>
</dbReference>
<evidence type="ECO:0000256" key="1">
    <source>
        <dbReference type="ARBA" id="ARBA00023015"/>
    </source>
</evidence>
<accession>A0A6C1U0K0</accession>
<dbReference type="Gene3D" id="3.40.50.2300">
    <property type="match status" value="1"/>
</dbReference>
<dbReference type="AlphaFoldDB" id="A0A6C1U0K0"/>
<evidence type="ECO:0000313" key="6">
    <source>
        <dbReference type="Proteomes" id="UP000336646"/>
    </source>
</evidence>
<keyword evidence="1" id="KW-0805">Transcription regulation</keyword>
<comment type="caution">
    <text evidence="5">The sequence shown here is derived from an EMBL/GenBank/DDBJ whole genome shotgun (WGS) entry which is preliminary data.</text>
</comment>
<dbReference type="InterPro" id="IPR046335">
    <property type="entry name" value="LacI/GalR-like_sensor"/>
</dbReference>
<dbReference type="Pfam" id="PF13377">
    <property type="entry name" value="Peripla_BP_3"/>
    <property type="match status" value="1"/>
</dbReference>
<sequence>MIRRIRAEGLEPFVVNVRYDTGQDYVLPLVESGAVTAVMCPTDMRQLQYLRVLSSNGIDVPRQVSVTGCDGFVPGMGVMGLTTYTWPIGHFTDTVIDTMIDLIKRFRTPDDRREVVSVKFEGEVVAGATVAPPPL</sequence>
<evidence type="ECO:0000259" key="4">
    <source>
        <dbReference type="Pfam" id="PF13377"/>
    </source>
</evidence>
<feature type="domain" description="Transcriptional regulator LacI/GalR-like sensor" evidence="4">
    <location>
        <begin position="36"/>
        <end position="114"/>
    </location>
</feature>
<dbReference type="EMBL" id="RXIR01000001">
    <property type="protein sequence ID" value="TVS30298.1"/>
    <property type="molecule type" value="Genomic_DNA"/>
</dbReference>
<organism evidence="5 6">
    <name type="scientific">Corynebacterium sanguinis</name>
    <dbReference type="NCBI Taxonomy" id="2594913"/>
    <lineage>
        <taxon>Bacteria</taxon>
        <taxon>Bacillati</taxon>
        <taxon>Actinomycetota</taxon>
        <taxon>Actinomycetes</taxon>
        <taxon>Mycobacteriales</taxon>
        <taxon>Corynebacteriaceae</taxon>
        <taxon>Corynebacterium</taxon>
    </lineage>
</organism>
<keyword evidence="3" id="KW-0804">Transcription</keyword>
<dbReference type="InterPro" id="IPR028082">
    <property type="entry name" value="Peripla_BP_I"/>
</dbReference>